<organism evidence="1 4">
    <name type="scientific">Sulfolobus acidocaldarius</name>
    <dbReference type="NCBI Taxonomy" id="2285"/>
    <lineage>
        <taxon>Archaea</taxon>
        <taxon>Thermoproteota</taxon>
        <taxon>Thermoprotei</taxon>
        <taxon>Sulfolobales</taxon>
        <taxon>Sulfolobaceae</taxon>
        <taxon>Sulfolobus</taxon>
    </lineage>
</organism>
<evidence type="ECO:0000313" key="4">
    <source>
        <dbReference type="Proteomes" id="UP000065473"/>
    </source>
</evidence>
<dbReference type="Proteomes" id="UP000065473">
    <property type="component" value="Chromosome"/>
</dbReference>
<evidence type="ECO:0000313" key="1">
    <source>
        <dbReference type="EMBL" id="ALU30031.1"/>
    </source>
</evidence>
<dbReference type="EMBL" id="CP013694">
    <property type="protein sequence ID" value="ALU30031.1"/>
    <property type="molecule type" value="Genomic_DNA"/>
</dbReference>
<evidence type="ECO:0000313" key="3">
    <source>
        <dbReference type="Proteomes" id="UP000060043"/>
    </source>
</evidence>
<protein>
    <submittedName>
        <fullName evidence="1">Uncharacterized protein</fullName>
    </submittedName>
</protein>
<proteinExistence type="predicted"/>
<gene>
    <name evidence="1" type="ORF">ATY89_08855</name>
    <name evidence="2" type="ORF">ATZ20_00265</name>
</gene>
<dbReference type="Proteomes" id="UP000060043">
    <property type="component" value="Chromosome"/>
</dbReference>
<reference evidence="3 4" key="1">
    <citation type="submission" date="2015-12" db="EMBL/GenBank/DDBJ databases">
        <title>A stable core within a dynamic pangenome in Sulfolobus acidocaldarius.</title>
        <authorList>
            <person name="Anderson R."/>
            <person name="Kouris A."/>
            <person name="Seward C."/>
            <person name="Campbell K."/>
            <person name="Whitaker R."/>
        </authorList>
    </citation>
    <scope>NUCLEOTIDE SEQUENCE [LARGE SCALE GENOMIC DNA]</scope>
    <source>
        <strain evidence="1 4">GG12-C01-09</strain>
        <strain evidence="2 3">NG05B_CO5_07</strain>
    </source>
</reference>
<dbReference type="AlphaFoldDB" id="A0A0U3H556"/>
<sequence>MSSEEGERLFSLRDKGIWLKAQQVVCYLMTGPGWVLKLIRYEKVRVKLVNLRLVNHGVETSPLRWEKSKKRLYLM</sequence>
<name>A0A0U3H556_9CREN</name>
<evidence type="ECO:0000313" key="2">
    <source>
        <dbReference type="EMBL" id="ALU30721.1"/>
    </source>
</evidence>
<dbReference type="EMBL" id="CP013695">
    <property type="protein sequence ID" value="ALU30721.1"/>
    <property type="molecule type" value="Genomic_DNA"/>
</dbReference>
<accession>A0A0U3H556</accession>